<evidence type="ECO:0000313" key="3">
    <source>
        <dbReference type="Proteomes" id="UP000093928"/>
    </source>
</evidence>
<accession>A0A1A3P4I0</accession>
<gene>
    <name evidence="2" type="ORF">A5634_18960</name>
</gene>
<feature type="region of interest" description="Disordered" evidence="1">
    <location>
        <begin position="1"/>
        <end position="69"/>
    </location>
</feature>
<dbReference type="AlphaFoldDB" id="A0A1A3P4I0"/>
<organism evidence="2 3">
    <name type="scientific">Mycobacterium asiaticum</name>
    <dbReference type="NCBI Taxonomy" id="1790"/>
    <lineage>
        <taxon>Bacteria</taxon>
        <taxon>Bacillati</taxon>
        <taxon>Actinomycetota</taxon>
        <taxon>Actinomycetes</taxon>
        <taxon>Mycobacteriales</taxon>
        <taxon>Mycobacteriaceae</taxon>
        <taxon>Mycobacterium</taxon>
    </lineage>
</organism>
<sequence>MTSEDGDTGPKRTPPRRFGQLPDLAITDDFDEPLLPDEIEAWETPDDPASPADSGALKEEWPIDDLDDWPFDDPSIDVAALHKSLLESEADLAAGRTFSEEDIRARYGLPR</sequence>
<name>A0A1A3P4I0_MYCAS</name>
<dbReference type="Gene3D" id="1.10.1220.170">
    <property type="match status" value="1"/>
</dbReference>
<reference evidence="2 3" key="1">
    <citation type="submission" date="2016-06" db="EMBL/GenBank/DDBJ databases">
        <authorList>
            <person name="Kjaerup R.B."/>
            <person name="Dalgaard T.S."/>
            <person name="Juul-Madsen H.R."/>
        </authorList>
    </citation>
    <scope>NUCLEOTIDE SEQUENCE [LARGE SCALE GENOMIC DNA]</scope>
    <source>
        <strain evidence="2 3">1165133.8</strain>
    </source>
</reference>
<evidence type="ECO:0000313" key="2">
    <source>
        <dbReference type="EMBL" id="OBK29076.1"/>
    </source>
</evidence>
<feature type="compositionally biased region" description="Acidic residues" evidence="1">
    <location>
        <begin position="26"/>
        <end position="46"/>
    </location>
</feature>
<dbReference type="RefSeq" id="WP_065143241.1">
    <property type="nucleotide sequence ID" value="NZ_LZLS01000061.1"/>
</dbReference>
<comment type="caution">
    <text evidence="2">The sequence shown here is derived from an EMBL/GenBank/DDBJ whole genome shotgun (WGS) entry which is preliminary data.</text>
</comment>
<dbReference type="Proteomes" id="UP000093928">
    <property type="component" value="Unassembled WGS sequence"/>
</dbReference>
<proteinExistence type="predicted"/>
<evidence type="ECO:0000256" key="1">
    <source>
        <dbReference type="SAM" id="MobiDB-lite"/>
    </source>
</evidence>
<protein>
    <submittedName>
        <fullName evidence="2">Uncharacterized protein</fullName>
    </submittedName>
</protein>
<dbReference type="EMBL" id="LZLS01000061">
    <property type="protein sequence ID" value="OBK29076.1"/>
    <property type="molecule type" value="Genomic_DNA"/>
</dbReference>